<dbReference type="EMBL" id="CP036273">
    <property type="protein sequence ID" value="QDU21369.1"/>
    <property type="molecule type" value="Genomic_DNA"/>
</dbReference>
<evidence type="ECO:0000256" key="1">
    <source>
        <dbReference type="SAM" id="SignalP"/>
    </source>
</evidence>
<accession>A0A517XV63</accession>
<proteinExistence type="predicted"/>
<protein>
    <submittedName>
        <fullName evidence="2">Uncharacterized protein</fullName>
    </submittedName>
</protein>
<sequence length="54" mass="5297" precursor="true">MPLLSGIRVAAVGAALAGLVWTAAADDTEGAADRTSANGVKVPPGASVRAYQVC</sequence>
<keyword evidence="3" id="KW-1185">Reference proteome</keyword>
<name>A0A517XV63_9BACT</name>
<dbReference type="RefSeq" id="WP_202920175.1">
    <property type="nucleotide sequence ID" value="NZ_CP036273.1"/>
</dbReference>
<reference evidence="2 3" key="1">
    <citation type="submission" date="2019-02" db="EMBL/GenBank/DDBJ databases">
        <title>Deep-cultivation of Planctomycetes and their phenomic and genomic characterization uncovers novel biology.</title>
        <authorList>
            <person name="Wiegand S."/>
            <person name="Jogler M."/>
            <person name="Boedeker C."/>
            <person name="Pinto D."/>
            <person name="Vollmers J."/>
            <person name="Rivas-Marin E."/>
            <person name="Kohn T."/>
            <person name="Peeters S.H."/>
            <person name="Heuer A."/>
            <person name="Rast P."/>
            <person name="Oberbeckmann S."/>
            <person name="Bunk B."/>
            <person name="Jeske O."/>
            <person name="Meyerdierks A."/>
            <person name="Storesund J.E."/>
            <person name="Kallscheuer N."/>
            <person name="Luecker S."/>
            <person name="Lage O.M."/>
            <person name="Pohl T."/>
            <person name="Merkel B.J."/>
            <person name="Hornburger P."/>
            <person name="Mueller R.-W."/>
            <person name="Bruemmer F."/>
            <person name="Labrenz M."/>
            <person name="Spormann A.M."/>
            <person name="Op den Camp H."/>
            <person name="Overmann J."/>
            <person name="Amann R."/>
            <person name="Jetten M.S.M."/>
            <person name="Mascher T."/>
            <person name="Medema M.H."/>
            <person name="Devos D.P."/>
            <person name="Kaster A.-K."/>
            <person name="Ovreas L."/>
            <person name="Rohde M."/>
            <person name="Galperin M.Y."/>
            <person name="Jogler C."/>
        </authorList>
    </citation>
    <scope>NUCLEOTIDE SEQUENCE [LARGE SCALE GENOMIC DNA]</scope>
    <source>
        <strain evidence="2 3">ETA_A1</strain>
    </source>
</reference>
<dbReference type="Proteomes" id="UP000319576">
    <property type="component" value="Chromosome"/>
</dbReference>
<feature type="signal peptide" evidence="1">
    <location>
        <begin position="1"/>
        <end position="25"/>
    </location>
</feature>
<evidence type="ECO:0000313" key="2">
    <source>
        <dbReference type="EMBL" id="QDU21369.1"/>
    </source>
</evidence>
<dbReference type="KEGG" id="uli:ETAA1_33360"/>
<gene>
    <name evidence="2" type="ORF">ETAA1_33360</name>
</gene>
<feature type="chain" id="PRO_5022240241" evidence="1">
    <location>
        <begin position="26"/>
        <end position="54"/>
    </location>
</feature>
<dbReference type="AlphaFoldDB" id="A0A517XV63"/>
<evidence type="ECO:0000313" key="3">
    <source>
        <dbReference type="Proteomes" id="UP000319576"/>
    </source>
</evidence>
<organism evidence="2 3">
    <name type="scientific">Urbifossiella limnaea</name>
    <dbReference type="NCBI Taxonomy" id="2528023"/>
    <lineage>
        <taxon>Bacteria</taxon>
        <taxon>Pseudomonadati</taxon>
        <taxon>Planctomycetota</taxon>
        <taxon>Planctomycetia</taxon>
        <taxon>Gemmatales</taxon>
        <taxon>Gemmataceae</taxon>
        <taxon>Urbifossiella</taxon>
    </lineage>
</organism>
<keyword evidence="1" id="KW-0732">Signal</keyword>